<dbReference type="GO" id="GO:0016780">
    <property type="term" value="F:phosphotransferase activity, for other substituted phosphate groups"/>
    <property type="evidence" value="ECO:0007669"/>
    <property type="project" value="TreeGrafter"/>
</dbReference>
<reference evidence="4" key="1">
    <citation type="submission" date="2016-01" db="EMBL/GenBank/DDBJ databases">
        <title>Complete genome of Planococcus rifietoensis type strain M8.</title>
        <authorList>
            <person name="See-Too W.S."/>
        </authorList>
    </citation>
    <scope>NUCLEOTIDE SEQUENCE [LARGE SCALE GENOMIC DNA]</scope>
    <source>
        <strain evidence="4">M8</strain>
    </source>
</reference>
<feature type="transmembrane region" description="Helical" evidence="2">
    <location>
        <begin position="12"/>
        <end position="33"/>
    </location>
</feature>
<evidence type="ECO:0000313" key="5">
    <source>
        <dbReference type="Proteomes" id="UP000067683"/>
    </source>
</evidence>
<dbReference type="EMBL" id="CP013659">
    <property type="protein sequence ID" value="ALS76410.1"/>
    <property type="molecule type" value="Genomic_DNA"/>
</dbReference>
<dbReference type="AlphaFoldDB" id="A0A0U2YP69"/>
<keyword evidence="2" id="KW-0472">Membrane</keyword>
<evidence type="ECO:0000313" key="4">
    <source>
        <dbReference type="EMBL" id="ALS76410.1"/>
    </source>
</evidence>
<evidence type="ECO:0000256" key="1">
    <source>
        <dbReference type="ARBA" id="ARBA00006464"/>
    </source>
</evidence>
<dbReference type="PANTHER" id="PTHR30576">
    <property type="entry name" value="COLANIC BIOSYNTHESIS UDP-GLUCOSE LIPID CARRIER TRANSFERASE"/>
    <property type="match status" value="1"/>
</dbReference>
<organism evidence="4 5">
    <name type="scientific">Planococcus rifietoensis</name>
    <dbReference type="NCBI Taxonomy" id="200991"/>
    <lineage>
        <taxon>Bacteria</taxon>
        <taxon>Bacillati</taxon>
        <taxon>Bacillota</taxon>
        <taxon>Bacilli</taxon>
        <taxon>Bacillales</taxon>
        <taxon>Caryophanaceae</taxon>
        <taxon>Planococcus</taxon>
    </lineage>
</organism>
<evidence type="ECO:0000259" key="3">
    <source>
        <dbReference type="Pfam" id="PF02397"/>
    </source>
</evidence>
<protein>
    <submittedName>
        <fullName evidence="4">UDP-phosphate galactose phosphotransferase</fullName>
    </submittedName>
</protein>
<dbReference type="STRING" id="200991.AUC31_14915"/>
<dbReference type="InterPro" id="IPR003362">
    <property type="entry name" value="Bact_transf"/>
</dbReference>
<dbReference type="PANTHER" id="PTHR30576:SF0">
    <property type="entry name" value="UNDECAPRENYL-PHOSPHATE N-ACETYLGALACTOSAMINYL 1-PHOSPHATE TRANSFERASE-RELATED"/>
    <property type="match status" value="1"/>
</dbReference>
<feature type="domain" description="Bacterial sugar transferase" evidence="3">
    <location>
        <begin position="7"/>
        <end position="187"/>
    </location>
</feature>
<dbReference type="Pfam" id="PF02397">
    <property type="entry name" value="Bac_transf"/>
    <property type="match status" value="1"/>
</dbReference>
<dbReference type="RefSeq" id="WP_058383112.1">
    <property type="nucleotide sequence ID" value="NZ_CP013659.2"/>
</dbReference>
<evidence type="ECO:0000256" key="2">
    <source>
        <dbReference type="SAM" id="Phobius"/>
    </source>
</evidence>
<proteinExistence type="inferred from homology"/>
<name>A0A0U2YP69_9BACL</name>
<keyword evidence="2" id="KW-1133">Transmembrane helix</keyword>
<sequence>MYKHFFKRLIDLILSIVLLPFMIVLFLVVAIAIKLEDKGPVFYTANRLGKDEKIYKMYKFRTMKVDAPDLRNPDGSTFNSEEDPRLLKTGKIFRKTSIDEVPQILNVLIGNMSIIGPRPDLPEHIEQYTVEDKEKLTVLPGLTGFNQAYFRNSIEWSERKKNDVYYAQNISFLFDCRIFLKTVQTVLFRKNVFLSKEGS</sequence>
<keyword evidence="5" id="KW-1185">Reference proteome</keyword>
<gene>
    <name evidence="4" type="ORF">AUC31_14915</name>
</gene>
<comment type="similarity">
    <text evidence="1">Belongs to the bacterial sugar transferase family.</text>
</comment>
<dbReference type="Proteomes" id="UP000067683">
    <property type="component" value="Chromosome"/>
</dbReference>
<keyword evidence="2" id="KW-0812">Transmembrane</keyword>
<dbReference type="OrthoDB" id="9808602at2"/>
<dbReference type="KEGG" id="prt:AUC31_14915"/>
<accession>A0A0U2YP69</accession>